<evidence type="ECO:0000256" key="13">
    <source>
        <dbReference type="SAM" id="Phobius"/>
    </source>
</evidence>
<evidence type="ECO:0000256" key="8">
    <source>
        <dbReference type="ARBA" id="ARBA00022741"/>
    </source>
</evidence>
<dbReference type="STRING" id="77044.A0A1S7UJT7"/>
<dbReference type="AlphaFoldDB" id="A0A1S7UJT7"/>
<comment type="subcellular location">
    <subcellularLocation>
        <location evidence="1">Membrane</location>
        <topology evidence="1">Single-pass type II membrane protein</topology>
    </subcellularLocation>
</comment>
<keyword evidence="5" id="KW-0328">Glycosyltransferase</keyword>
<evidence type="ECO:0000256" key="4">
    <source>
        <dbReference type="ARBA" id="ARBA00012557"/>
    </source>
</evidence>
<dbReference type="Pfam" id="PF02434">
    <property type="entry name" value="Fringe"/>
    <property type="match status" value="1"/>
</dbReference>
<dbReference type="InterPro" id="IPR003378">
    <property type="entry name" value="Fringe-like_glycosylTrfase"/>
</dbReference>
<evidence type="ECO:0000256" key="7">
    <source>
        <dbReference type="ARBA" id="ARBA00022692"/>
    </source>
</evidence>
<protein>
    <recommendedName>
        <fullName evidence="4">N-acetylgalactosaminide beta-1,3-galactosyltransferase</fullName>
        <ecNumber evidence="4">2.4.1.122</ecNumber>
    </recommendedName>
</protein>
<keyword evidence="6 15" id="KW-0808">Transferase</keyword>
<dbReference type="PANTHER" id="PTHR23033:SF47">
    <property type="entry name" value="APPLE DOMAIN-CONTAINING PROTEIN-RELATED"/>
    <property type="match status" value="1"/>
</dbReference>
<keyword evidence="7 13" id="KW-0812">Transmembrane</keyword>
<dbReference type="Gene3D" id="3.90.550.50">
    <property type="match status" value="1"/>
</dbReference>
<dbReference type="Proteomes" id="UP000054516">
    <property type="component" value="Unassembled WGS sequence"/>
</dbReference>
<evidence type="ECO:0000256" key="1">
    <source>
        <dbReference type="ARBA" id="ARBA00004606"/>
    </source>
</evidence>
<evidence type="ECO:0000256" key="2">
    <source>
        <dbReference type="ARBA" id="ARBA00004922"/>
    </source>
</evidence>
<evidence type="ECO:0000259" key="14">
    <source>
        <dbReference type="Pfam" id="PF02434"/>
    </source>
</evidence>
<dbReference type="GO" id="GO:0016263">
    <property type="term" value="F:glycoprotein-N-acetylgalactosamine 3-beta-galactosyltransferase activity"/>
    <property type="evidence" value="ECO:0007669"/>
    <property type="project" value="UniProtKB-EC"/>
</dbReference>
<evidence type="ECO:0000256" key="10">
    <source>
        <dbReference type="ARBA" id="ARBA00022989"/>
    </source>
</evidence>
<evidence type="ECO:0000313" key="15">
    <source>
        <dbReference type="EMBL" id="GAP83506.1"/>
    </source>
</evidence>
<keyword evidence="11 13" id="KW-0472">Membrane</keyword>
<evidence type="ECO:0000313" key="16">
    <source>
        <dbReference type="Proteomes" id="UP000054516"/>
    </source>
</evidence>
<dbReference type="OMA" id="WQFEQTW"/>
<keyword evidence="10 13" id="KW-1133">Transmembrane helix</keyword>
<keyword evidence="9" id="KW-0735">Signal-anchor</keyword>
<evidence type="ECO:0000256" key="6">
    <source>
        <dbReference type="ARBA" id="ARBA00022679"/>
    </source>
</evidence>
<evidence type="ECO:0000256" key="5">
    <source>
        <dbReference type="ARBA" id="ARBA00022676"/>
    </source>
</evidence>
<dbReference type="GO" id="GO:0000166">
    <property type="term" value="F:nucleotide binding"/>
    <property type="evidence" value="ECO:0007669"/>
    <property type="project" value="UniProtKB-KW"/>
</dbReference>
<keyword evidence="16" id="KW-1185">Reference proteome</keyword>
<comment type="pathway">
    <text evidence="2">Protein modification; protein glycosylation.</text>
</comment>
<dbReference type="InterPro" id="IPR026050">
    <property type="entry name" value="C1GALT1/C1GALT1_chp1"/>
</dbReference>
<sequence length="503" mass="56312">MVFKTSGPRLRRLRPVILASALLITIFIYLWPTSSLSSSSSSSSSSSGPTRNSPAVAASAQDREDGVICPQSPLMKDVFVVLRTGATEAREKLPVHLRTVLTCVPDYVIFSDMDEVVDGRAVHDVLGGVNETIRQAAPEFALYDRLRTRGRDGLDYETLFGSGPSGAVDNPGWKLDKWKFMPMVDRALQERPAARWFVFIEPDTYLMWANMLEYLRRFDAGRAWYLGKHMYASGVLFAHGGSGFVLSRPALQRVSAHWRAHRAEIEQATLKGWAGDMILGKAMKDAGVDMFWAYPHLQGDSLTALDWAVEKLERPAWCYAPATFHHMDADEVAALWQFEQTWHRRHPGGGAPPRFRDLFHGLVRPRLRAERAGWDNVSVGREYSDEALARLSQADVDNLSLVEQNAHASFDMCEATCRQQPRCIQFSFLPGKCSVSDELRLGRTSDAQCLEYSNAAGKCVKEAASTGEADDIVRSGWIMDRVPGYVDWLDESCDKVQDIWVTK</sequence>
<evidence type="ECO:0000256" key="3">
    <source>
        <dbReference type="ARBA" id="ARBA00006462"/>
    </source>
</evidence>
<evidence type="ECO:0000256" key="11">
    <source>
        <dbReference type="ARBA" id="ARBA00023136"/>
    </source>
</evidence>
<organism evidence="15">
    <name type="scientific">Rosellinia necatrix</name>
    <name type="common">White root-rot fungus</name>
    <dbReference type="NCBI Taxonomy" id="77044"/>
    <lineage>
        <taxon>Eukaryota</taxon>
        <taxon>Fungi</taxon>
        <taxon>Dikarya</taxon>
        <taxon>Ascomycota</taxon>
        <taxon>Pezizomycotina</taxon>
        <taxon>Sordariomycetes</taxon>
        <taxon>Xylariomycetidae</taxon>
        <taxon>Xylariales</taxon>
        <taxon>Xylariaceae</taxon>
        <taxon>Rosellinia</taxon>
    </lineage>
</organism>
<dbReference type="GO" id="GO:0016020">
    <property type="term" value="C:membrane"/>
    <property type="evidence" value="ECO:0007669"/>
    <property type="project" value="UniProtKB-SubCell"/>
</dbReference>
<dbReference type="EMBL" id="DF977447">
    <property type="protein sequence ID" value="GAP83506.1"/>
    <property type="molecule type" value="Genomic_DNA"/>
</dbReference>
<comment type="similarity">
    <text evidence="3">Belongs to the glycosyltransferase 31 family. Beta3-Gal-T subfamily.</text>
</comment>
<evidence type="ECO:0000256" key="9">
    <source>
        <dbReference type="ARBA" id="ARBA00022968"/>
    </source>
</evidence>
<feature type="region of interest" description="Disordered" evidence="12">
    <location>
        <begin position="38"/>
        <end position="64"/>
    </location>
</feature>
<dbReference type="PANTHER" id="PTHR23033">
    <property type="entry name" value="BETA1,3-GALACTOSYLTRANSFERASE"/>
    <property type="match status" value="1"/>
</dbReference>
<accession>A0A1S7UJT7</accession>
<feature type="domain" description="Fringe-like glycosyltransferase" evidence="14">
    <location>
        <begin position="186"/>
        <end position="285"/>
    </location>
</feature>
<name>A0A1S7UJT7_ROSNE</name>
<evidence type="ECO:0000256" key="12">
    <source>
        <dbReference type="SAM" id="MobiDB-lite"/>
    </source>
</evidence>
<keyword evidence="8" id="KW-0547">Nucleotide-binding</keyword>
<gene>
    <name evidence="15" type="ORF">SAMD00023353_0201250</name>
</gene>
<proteinExistence type="inferred from homology"/>
<feature type="compositionally biased region" description="Low complexity" evidence="12">
    <location>
        <begin position="38"/>
        <end position="47"/>
    </location>
</feature>
<reference evidence="15" key="1">
    <citation type="submission" date="2016-03" db="EMBL/GenBank/DDBJ databases">
        <title>Draft genome sequence of Rosellinia necatrix.</title>
        <authorList>
            <person name="Kanematsu S."/>
        </authorList>
    </citation>
    <scope>NUCLEOTIDE SEQUENCE [LARGE SCALE GENOMIC DNA]</scope>
    <source>
        <strain evidence="15">W97</strain>
    </source>
</reference>
<dbReference type="EC" id="2.4.1.122" evidence="4"/>
<dbReference type="OrthoDB" id="414175at2759"/>
<feature type="transmembrane region" description="Helical" evidence="13">
    <location>
        <begin position="12"/>
        <end position="31"/>
    </location>
</feature>